<dbReference type="InterPro" id="IPR052576">
    <property type="entry name" value="AA_Transporter-Related"/>
</dbReference>
<comment type="caution">
    <text evidence="9">The sequence shown here is derived from an EMBL/GenBank/DDBJ whole genome shotgun (WGS) entry which is preliminary data.</text>
</comment>
<keyword evidence="2" id="KW-1003">Cell membrane</keyword>
<evidence type="ECO:0000259" key="8">
    <source>
        <dbReference type="Pfam" id="PF13726"/>
    </source>
</evidence>
<dbReference type="Proteomes" id="UP000035996">
    <property type="component" value="Unassembled WGS sequence"/>
</dbReference>
<feature type="domain" description="Putative Na+/H+ antiporter N-terminal" evidence="8">
    <location>
        <begin position="2"/>
        <end position="87"/>
    </location>
</feature>
<keyword evidence="5 6" id="KW-0472">Membrane</keyword>
<evidence type="ECO:0000256" key="2">
    <source>
        <dbReference type="ARBA" id="ARBA00022475"/>
    </source>
</evidence>
<dbReference type="RefSeq" id="WP_048312031.1">
    <property type="nucleotide sequence ID" value="NZ_CP119526.1"/>
</dbReference>
<feature type="transmembrane region" description="Helical" evidence="6">
    <location>
        <begin position="331"/>
        <end position="350"/>
    </location>
</feature>
<dbReference type="EMBL" id="LELK01000004">
    <property type="protein sequence ID" value="KMM37189.1"/>
    <property type="molecule type" value="Genomic_DNA"/>
</dbReference>
<feature type="transmembrane region" description="Helical" evidence="6">
    <location>
        <begin position="190"/>
        <end position="213"/>
    </location>
</feature>
<feature type="transmembrane region" description="Helical" evidence="6">
    <location>
        <begin position="422"/>
        <end position="439"/>
    </location>
</feature>
<feature type="transmembrane region" description="Helical" evidence="6">
    <location>
        <begin position="292"/>
        <end position="311"/>
    </location>
</feature>
<evidence type="ECO:0000313" key="10">
    <source>
        <dbReference type="Proteomes" id="UP000035996"/>
    </source>
</evidence>
<evidence type="ECO:0000256" key="5">
    <source>
        <dbReference type="ARBA" id="ARBA00023136"/>
    </source>
</evidence>
<keyword evidence="3 6" id="KW-0812">Transmembrane</keyword>
<proteinExistence type="predicted"/>
<dbReference type="GO" id="GO:0005886">
    <property type="term" value="C:plasma membrane"/>
    <property type="evidence" value="ECO:0007669"/>
    <property type="project" value="UniProtKB-SubCell"/>
</dbReference>
<dbReference type="PATRIC" id="fig|157733.3.peg.1088"/>
<keyword evidence="4 6" id="KW-1133">Transmembrane helix</keyword>
<feature type="transmembrane region" description="Helical" evidence="6">
    <location>
        <begin position="44"/>
        <end position="64"/>
    </location>
</feature>
<keyword evidence="10" id="KW-1185">Reference proteome</keyword>
<dbReference type="AlphaFoldDB" id="A0A0J6CYT7"/>
<dbReference type="InterPro" id="IPR018461">
    <property type="entry name" value="Na/H_Antiport_NhaC-like_C"/>
</dbReference>
<dbReference type="PRINTS" id="PR00173">
    <property type="entry name" value="EDTRNSPORT"/>
</dbReference>
<dbReference type="Pfam" id="PF03553">
    <property type="entry name" value="Na_H_antiporter"/>
    <property type="match status" value="1"/>
</dbReference>
<dbReference type="OrthoDB" id="9772446at2"/>
<reference evidence="9" key="1">
    <citation type="submission" date="2015-06" db="EMBL/GenBank/DDBJ databases">
        <authorList>
            <person name="Liu B."/>
            <person name="Wang J."/>
            <person name="Zhu Y."/>
            <person name="Liu G."/>
            <person name="Chen Q."/>
            <person name="Zheng C."/>
            <person name="Che J."/>
            <person name="Ge C."/>
            <person name="Shi H."/>
            <person name="Pan Z."/>
            <person name="Liu X."/>
        </authorList>
    </citation>
    <scope>NUCLEOTIDE SEQUENCE [LARGE SCALE GENOMIC DNA]</scope>
    <source>
        <strain evidence="9">DSM 16346</strain>
    </source>
</reference>
<name>A0A0J6CYT7_9BACL</name>
<dbReference type="InterPro" id="IPR032813">
    <property type="entry name" value="Na_H_antiport_N"/>
</dbReference>
<dbReference type="PANTHER" id="PTHR37821:SF1">
    <property type="entry name" value="AMINO ACID TRANSPORTER YUIF-RELATED"/>
    <property type="match status" value="1"/>
</dbReference>
<feature type="transmembrane region" description="Helical" evidence="6">
    <location>
        <begin position="261"/>
        <end position="280"/>
    </location>
</feature>
<evidence type="ECO:0000313" key="9">
    <source>
        <dbReference type="EMBL" id="KMM37189.1"/>
    </source>
</evidence>
<dbReference type="PANTHER" id="PTHR37821">
    <property type="entry name" value="AMINO ACID TRANSPORTER YUIF-RELATED"/>
    <property type="match status" value="1"/>
</dbReference>
<feature type="transmembrane region" description="Helical" evidence="6">
    <location>
        <begin position="147"/>
        <end position="170"/>
    </location>
</feature>
<gene>
    <name evidence="9" type="ORF">AB986_15065</name>
</gene>
<organism evidence="9 10">
    <name type="scientific">Guptibacillus hwajinpoensis</name>
    <dbReference type="NCBI Taxonomy" id="208199"/>
    <lineage>
        <taxon>Bacteria</taxon>
        <taxon>Bacillati</taxon>
        <taxon>Bacillota</taxon>
        <taxon>Bacilli</taxon>
        <taxon>Bacillales</taxon>
        <taxon>Guptibacillaceae</taxon>
        <taxon>Guptibacillus</taxon>
    </lineage>
</organism>
<accession>A0A0J6CYT7</accession>
<feature type="transmembrane region" description="Helical" evidence="6">
    <location>
        <begin position="362"/>
        <end position="387"/>
    </location>
</feature>
<evidence type="ECO:0000256" key="1">
    <source>
        <dbReference type="ARBA" id="ARBA00004651"/>
    </source>
</evidence>
<feature type="transmembrane region" description="Helical" evidence="6">
    <location>
        <begin position="99"/>
        <end position="117"/>
    </location>
</feature>
<evidence type="ECO:0000259" key="7">
    <source>
        <dbReference type="Pfam" id="PF03553"/>
    </source>
</evidence>
<evidence type="ECO:0000256" key="6">
    <source>
        <dbReference type="SAM" id="Phobius"/>
    </source>
</evidence>
<evidence type="ECO:0000256" key="3">
    <source>
        <dbReference type="ARBA" id="ARBA00022692"/>
    </source>
</evidence>
<dbReference type="Pfam" id="PF13726">
    <property type="entry name" value="Na_H_antiport_2"/>
    <property type="match status" value="1"/>
</dbReference>
<feature type="domain" description="Na+/H+ antiporter NhaC-like C-terminal" evidence="7">
    <location>
        <begin position="150"/>
        <end position="434"/>
    </location>
</feature>
<feature type="transmembrane region" description="Helical" evidence="6">
    <location>
        <begin position="123"/>
        <end position="140"/>
    </location>
</feature>
<evidence type="ECO:0000256" key="4">
    <source>
        <dbReference type="ARBA" id="ARBA00022989"/>
    </source>
</evidence>
<feature type="transmembrane region" description="Helical" evidence="6">
    <location>
        <begin position="234"/>
        <end position="255"/>
    </location>
</feature>
<comment type="subcellular location">
    <subcellularLocation>
        <location evidence="1">Cell membrane</location>
        <topology evidence="1">Multi-pass membrane protein</topology>
    </subcellularLocation>
</comment>
<sequence length="440" mass="46279">MNAVIIAVLIMLGLSLFRIHVVIALVIGAIAGGLLGGLSLDATITAFSSGLGGGATVALSYALLGSFAVGLTRTGLPELIVERALKLVNRQGGDRKKGLAKVLILFIILLISCFSQNLVPVHIAFIPILIPPILQVLNELGIDRRAVAAVLTFGLTAPYILLPAGFGKIFHEILQSNMADSGMQIELSSIPTAMLLPTAGLVVGLLIAVFISYRGERSYKQLSISQEDFPEKHVYSRRSILFAAISVIVTLAVQIPTESMILGALSGIIVLYVTGSIRLKESEAVLTEGMKMMAFIGFVMLAANGFAEVLRETGEVQTLVTQASDIIGDNKALAAMLMLIVGLFITMGIGSSFSTIPIIAAIYVPLAIELGFSPMATIALVGTAAALGDAGSPASDSTLGPTSGLNADGQHNHIWDSVVPTFLHYNIPLILFGWIAAMIF</sequence>
<protein>
    <submittedName>
        <fullName evidence="9">Sodium:proton antiporter</fullName>
    </submittedName>
</protein>
<dbReference type="STRING" id="157733.AB986_15065"/>